<comment type="caution">
    <text evidence="2">The sequence shown here is derived from an EMBL/GenBank/DDBJ whole genome shotgun (WGS) entry which is preliminary data.</text>
</comment>
<keyword evidence="3" id="KW-1185">Reference proteome</keyword>
<organism evidence="2 3">
    <name type="scientific">Eumeta variegata</name>
    <name type="common">Bagworm moth</name>
    <name type="synonym">Eumeta japonica</name>
    <dbReference type="NCBI Taxonomy" id="151549"/>
    <lineage>
        <taxon>Eukaryota</taxon>
        <taxon>Metazoa</taxon>
        <taxon>Ecdysozoa</taxon>
        <taxon>Arthropoda</taxon>
        <taxon>Hexapoda</taxon>
        <taxon>Insecta</taxon>
        <taxon>Pterygota</taxon>
        <taxon>Neoptera</taxon>
        <taxon>Endopterygota</taxon>
        <taxon>Lepidoptera</taxon>
        <taxon>Glossata</taxon>
        <taxon>Ditrysia</taxon>
        <taxon>Tineoidea</taxon>
        <taxon>Psychidae</taxon>
        <taxon>Oiketicinae</taxon>
        <taxon>Eumeta</taxon>
    </lineage>
</organism>
<sequence length="123" mass="13981">MKSSIPRPELRKEARSRAGPESEFAYIGALFEIKRGRDRDREYSTCSRARLRAKAVIDVLFGEGSDGAKVGRLSAYRRPTAPADPWNESVLHYCLILGVYIRDVVDADSQTCADEMRIRIFER</sequence>
<reference evidence="2 3" key="1">
    <citation type="journal article" date="2019" name="Commun. Biol.">
        <title>The bagworm genome reveals a unique fibroin gene that provides high tensile strength.</title>
        <authorList>
            <person name="Kono N."/>
            <person name="Nakamura H."/>
            <person name="Ohtoshi R."/>
            <person name="Tomita M."/>
            <person name="Numata K."/>
            <person name="Arakawa K."/>
        </authorList>
    </citation>
    <scope>NUCLEOTIDE SEQUENCE [LARGE SCALE GENOMIC DNA]</scope>
</reference>
<protein>
    <submittedName>
        <fullName evidence="2">Uncharacterized protein</fullName>
    </submittedName>
</protein>
<accession>A0A4C1WZZ5</accession>
<gene>
    <name evidence="2" type="ORF">EVAR_36745_1</name>
</gene>
<name>A0A4C1WZZ5_EUMVA</name>
<evidence type="ECO:0000313" key="3">
    <source>
        <dbReference type="Proteomes" id="UP000299102"/>
    </source>
</evidence>
<feature type="compositionally biased region" description="Basic and acidic residues" evidence="1">
    <location>
        <begin position="8"/>
        <end position="20"/>
    </location>
</feature>
<evidence type="ECO:0000256" key="1">
    <source>
        <dbReference type="SAM" id="MobiDB-lite"/>
    </source>
</evidence>
<feature type="region of interest" description="Disordered" evidence="1">
    <location>
        <begin position="1"/>
        <end position="20"/>
    </location>
</feature>
<proteinExistence type="predicted"/>
<dbReference type="AlphaFoldDB" id="A0A4C1WZZ5"/>
<evidence type="ECO:0000313" key="2">
    <source>
        <dbReference type="EMBL" id="GBP57078.1"/>
    </source>
</evidence>
<dbReference type="EMBL" id="BGZK01000708">
    <property type="protein sequence ID" value="GBP57078.1"/>
    <property type="molecule type" value="Genomic_DNA"/>
</dbReference>
<dbReference type="Proteomes" id="UP000299102">
    <property type="component" value="Unassembled WGS sequence"/>
</dbReference>